<evidence type="ECO:0000313" key="2">
    <source>
        <dbReference type="WBParaSite" id="JU765_v2.g12698.t1"/>
    </source>
</evidence>
<organism evidence="1 2">
    <name type="scientific">Panagrolaimus sp. JU765</name>
    <dbReference type="NCBI Taxonomy" id="591449"/>
    <lineage>
        <taxon>Eukaryota</taxon>
        <taxon>Metazoa</taxon>
        <taxon>Ecdysozoa</taxon>
        <taxon>Nematoda</taxon>
        <taxon>Chromadorea</taxon>
        <taxon>Rhabditida</taxon>
        <taxon>Tylenchina</taxon>
        <taxon>Panagrolaimomorpha</taxon>
        <taxon>Panagrolaimoidea</taxon>
        <taxon>Panagrolaimidae</taxon>
        <taxon>Panagrolaimus</taxon>
    </lineage>
</organism>
<sequence length="186" mass="21632">MTDTYQVEEILDKRYRKNKPEYLIKWQGYADDVNSWEPKQNLDCPDLLREFERKWKLRPRKRIRKSSTSKSCVKSEPEDPNYSRMLPGDYFLHQDSDDSNPLDGKTEMIAAIRTRFSKPLPAADIPELPYIVQDINSIVVKNGKVLISVVDDTGTNRFAEVKAVARQNMDLFVDYVIQNIFSAPKN</sequence>
<accession>A0AC34Q3Y8</accession>
<dbReference type="WBParaSite" id="JU765_v2.g12698.t1">
    <property type="protein sequence ID" value="JU765_v2.g12698.t1"/>
    <property type="gene ID" value="JU765_v2.g12698"/>
</dbReference>
<reference evidence="2" key="1">
    <citation type="submission" date="2022-11" db="UniProtKB">
        <authorList>
            <consortium name="WormBaseParasite"/>
        </authorList>
    </citation>
    <scope>IDENTIFICATION</scope>
</reference>
<evidence type="ECO:0000313" key="1">
    <source>
        <dbReference type="Proteomes" id="UP000887576"/>
    </source>
</evidence>
<dbReference type="Proteomes" id="UP000887576">
    <property type="component" value="Unplaced"/>
</dbReference>
<name>A0AC34Q3Y8_9BILA</name>
<proteinExistence type="predicted"/>
<protein>
    <submittedName>
        <fullName evidence="2">Chromo domain-containing protein</fullName>
    </submittedName>
</protein>